<proteinExistence type="predicted"/>
<sequence>MKPTFKIMQWTNEFIHPNVLINGKASKEELTKLQTGFLNQLRNYSEVPFVKSNFNKRKTLMHLRQLVGISNAIYAYLFHLSPVWKKKRTSSNIKSTYLNLLDSIERTIINVKQIEPEADSKLPITMYHNYCMRMDLNGVFNSFLDLLNKLSIEPELYRLVEKFLMLFRQKKNITQCEIDYITNLIKQIETSNISDTSHLVDLLYLQGFNTREFFHFYSNSFNNHLKSISSLPDQIQSIISEQDRLNGLLVGNRRMSIHHDQIDRQFKNFLLKKEKHLSEILNLRRAIVQDEQFSKTTSRLKIFLSVAQLGLLIRLFIEKGLLAKENIGELFTFFATHFSTPQTQYISSDSLRKKSTDVEFSTAQKLKGHLIGMLNWLNENYNLSNYKNS</sequence>
<dbReference type="Proteomes" id="UP000199643">
    <property type="component" value="Unassembled WGS sequence"/>
</dbReference>
<dbReference type="AlphaFoldDB" id="A0A1G7Q978"/>
<gene>
    <name evidence="1" type="ORF">SAMN05421827_102226</name>
</gene>
<dbReference type="OrthoDB" id="705840at2"/>
<accession>A0A1G7Q978</accession>
<protein>
    <submittedName>
        <fullName evidence="1">Uncharacterized protein</fullName>
    </submittedName>
</protein>
<dbReference type="RefSeq" id="WP_090497148.1">
    <property type="nucleotide sequence ID" value="NZ_FNCH01000002.1"/>
</dbReference>
<organism evidence="1 2">
    <name type="scientific">Pedobacter terrae</name>
    <dbReference type="NCBI Taxonomy" id="405671"/>
    <lineage>
        <taxon>Bacteria</taxon>
        <taxon>Pseudomonadati</taxon>
        <taxon>Bacteroidota</taxon>
        <taxon>Sphingobacteriia</taxon>
        <taxon>Sphingobacteriales</taxon>
        <taxon>Sphingobacteriaceae</taxon>
        <taxon>Pedobacter</taxon>
    </lineage>
</organism>
<evidence type="ECO:0000313" key="1">
    <source>
        <dbReference type="EMBL" id="SDF95091.1"/>
    </source>
</evidence>
<evidence type="ECO:0000313" key="2">
    <source>
        <dbReference type="Proteomes" id="UP000199643"/>
    </source>
</evidence>
<dbReference type="EMBL" id="FNCH01000002">
    <property type="protein sequence ID" value="SDF95091.1"/>
    <property type="molecule type" value="Genomic_DNA"/>
</dbReference>
<name>A0A1G7Q978_9SPHI</name>
<keyword evidence="2" id="KW-1185">Reference proteome</keyword>
<reference evidence="2" key="1">
    <citation type="submission" date="2016-10" db="EMBL/GenBank/DDBJ databases">
        <authorList>
            <person name="Varghese N."/>
            <person name="Submissions S."/>
        </authorList>
    </citation>
    <scope>NUCLEOTIDE SEQUENCE [LARGE SCALE GENOMIC DNA]</scope>
    <source>
        <strain evidence="2">DSM 17933</strain>
    </source>
</reference>